<reference evidence="1" key="1">
    <citation type="submission" date="2019-01" db="EMBL/GenBank/DDBJ databases">
        <title>Whole genome sequencing and annotation enables comparative genome analysis that reveals unique features of the Chlamydia suis R19 Genome.</title>
        <authorList>
            <person name="Dimond Z.E."/>
        </authorList>
    </citation>
    <scope>NUCLEOTIDE SEQUENCE [LARGE SCALE GENOMIC DNA]</scope>
    <source>
        <strain evidence="1">R19</strain>
    </source>
</reference>
<evidence type="ECO:0000313" key="2">
    <source>
        <dbReference type="Proteomes" id="UP000512184"/>
    </source>
</evidence>
<dbReference type="Proteomes" id="UP000512184">
    <property type="component" value="Chromosome"/>
</dbReference>
<keyword evidence="2" id="KW-1185">Reference proteome</keyword>
<sequence>MLASGFLFVFKPLAKRTLGPVFIGNLFQIHKCPFALNTYFFDFSKKLFLIS</sequence>
<evidence type="ECO:0000313" key="1">
    <source>
        <dbReference type="EMBL" id="QHP83206.1"/>
    </source>
</evidence>
<accession>A0ABX6ITD8</accession>
<name>A0ABX6ITD8_9CHLA</name>
<gene>
    <name evidence="1" type="primary">hypothetical protein</name>
    <name evidence="1" type="ORF">Chls_331</name>
</gene>
<organism evidence="1 2">
    <name type="scientific">Chlamydia suis</name>
    <dbReference type="NCBI Taxonomy" id="83559"/>
    <lineage>
        <taxon>Bacteria</taxon>
        <taxon>Pseudomonadati</taxon>
        <taxon>Chlamydiota</taxon>
        <taxon>Chlamydiia</taxon>
        <taxon>Chlamydiales</taxon>
        <taxon>Chlamydiaceae</taxon>
        <taxon>Chlamydia/Chlamydophila group</taxon>
        <taxon>Chlamydia</taxon>
    </lineage>
</organism>
<protein>
    <submittedName>
        <fullName evidence="1">Uncharacterized protein</fullName>
    </submittedName>
</protein>
<dbReference type="EMBL" id="CP035278">
    <property type="protein sequence ID" value="QHP83206.1"/>
    <property type="molecule type" value="Genomic_DNA"/>
</dbReference>
<proteinExistence type="predicted"/>